<dbReference type="AlphaFoldDB" id="A0A7I8KXL1"/>
<proteinExistence type="predicted"/>
<feature type="compositionally biased region" description="Low complexity" evidence="1">
    <location>
        <begin position="39"/>
        <end position="52"/>
    </location>
</feature>
<sequence>MKSGDITIGRKLSPEDYEFGVSIRHQQDTRARGGRHAPGDGAVAAGGASEAVVNRREEKEHETGKCPFPGLAQGPSMEAFRTRNLPE</sequence>
<gene>
    <name evidence="2" type="ORF">SI8410_09013221</name>
</gene>
<protein>
    <submittedName>
        <fullName evidence="2">Uncharacterized protein</fullName>
    </submittedName>
</protein>
<evidence type="ECO:0000256" key="1">
    <source>
        <dbReference type="SAM" id="MobiDB-lite"/>
    </source>
</evidence>
<evidence type="ECO:0000313" key="3">
    <source>
        <dbReference type="Proteomes" id="UP000663760"/>
    </source>
</evidence>
<reference evidence="2" key="1">
    <citation type="submission" date="2020-02" db="EMBL/GenBank/DDBJ databases">
        <authorList>
            <person name="Scholz U."/>
            <person name="Mascher M."/>
            <person name="Fiebig A."/>
        </authorList>
    </citation>
    <scope>NUCLEOTIDE SEQUENCE</scope>
</reference>
<organism evidence="2 3">
    <name type="scientific">Spirodela intermedia</name>
    <name type="common">Intermediate duckweed</name>
    <dbReference type="NCBI Taxonomy" id="51605"/>
    <lineage>
        <taxon>Eukaryota</taxon>
        <taxon>Viridiplantae</taxon>
        <taxon>Streptophyta</taxon>
        <taxon>Embryophyta</taxon>
        <taxon>Tracheophyta</taxon>
        <taxon>Spermatophyta</taxon>
        <taxon>Magnoliopsida</taxon>
        <taxon>Liliopsida</taxon>
        <taxon>Araceae</taxon>
        <taxon>Lemnoideae</taxon>
        <taxon>Spirodela</taxon>
    </lineage>
</organism>
<dbReference type="EMBL" id="LR746272">
    <property type="protein sequence ID" value="CAA7402543.1"/>
    <property type="molecule type" value="Genomic_DNA"/>
</dbReference>
<name>A0A7I8KXL1_SPIIN</name>
<evidence type="ECO:0000313" key="2">
    <source>
        <dbReference type="EMBL" id="CAA7402543.1"/>
    </source>
</evidence>
<feature type="region of interest" description="Disordered" evidence="1">
    <location>
        <begin position="25"/>
        <end position="87"/>
    </location>
</feature>
<accession>A0A7I8KXL1</accession>
<dbReference type="Proteomes" id="UP000663760">
    <property type="component" value="Chromosome 9"/>
</dbReference>
<feature type="compositionally biased region" description="Basic and acidic residues" evidence="1">
    <location>
        <begin position="53"/>
        <end position="64"/>
    </location>
</feature>
<keyword evidence="3" id="KW-1185">Reference proteome</keyword>